<accession>A0A6G5AEU1</accession>
<organism evidence="1">
    <name type="scientific">Rhipicephalus microplus</name>
    <name type="common">Cattle tick</name>
    <name type="synonym">Boophilus microplus</name>
    <dbReference type="NCBI Taxonomy" id="6941"/>
    <lineage>
        <taxon>Eukaryota</taxon>
        <taxon>Metazoa</taxon>
        <taxon>Ecdysozoa</taxon>
        <taxon>Arthropoda</taxon>
        <taxon>Chelicerata</taxon>
        <taxon>Arachnida</taxon>
        <taxon>Acari</taxon>
        <taxon>Parasitiformes</taxon>
        <taxon>Ixodida</taxon>
        <taxon>Ixodoidea</taxon>
        <taxon>Ixodidae</taxon>
        <taxon>Rhipicephalinae</taxon>
        <taxon>Rhipicephalus</taxon>
        <taxon>Boophilus</taxon>
    </lineage>
</organism>
<reference evidence="1" key="1">
    <citation type="submission" date="2020-03" db="EMBL/GenBank/DDBJ databases">
        <title>A transcriptome and proteome of the tick Rhipicephalus microplus shaped by the genetic composition of its hosts and developmental stage.</title>
        <authorList>
            <person name="Garcia G.R."/>
            <person name="Ribeiro J.M.C."/>
            <person name="Maruyama S.R."/>
            <person name="Gardinasse L.G."/>
            <person name="Nelson K."/>
            <person name="Ferreira B.R."/>
            <person name="Andrade T.G."/>
            <person name="Santos I.K.F.M."/>
        </authorList>
    </citation>
    <scope>NUCLEOTIDE SEQUENCE</scope>
    <source>
        <strain evidence="1">NSGR</strain>
        <tissue evidence="1">Salivary glands</tissue>
    </source>
</reference>
<name>A0A6G5AEU1_RHIMP</name>
<sequence>MTSITSCTCTRKALHRVACSLFTLLICSETDIRLLCSQLQPIQLYWDQIYMSYERRKSPTLLCLITIFTCVKSEAFFACLLQGACLVQGMLMIILAEAANCAQSTVQRSSPTASLL</sequence>
<proteinExistence type="predicted"/>
<dbReference type="EMBL" id="GIKN01007248">
    <property type="protein sequence ID" value="NIE49521.1"/>
    <property type="molecule type" value="Transcribed_RNA"/>
</dbReference>
<protein>
    <submittedName>
        <fullName evidence="1">Uncharacterized protein</fullName>
    </submittedName>
</protein>
<dbReference type="AlphaFoldDB" id="A0A6G5AEU1"/>
<evidence type="ECO:0000313" key="1">
    <source>
        <dbReference type="EMBL" id="NIE49521.1"/>
    </source>
</evidence>